<reference evidence="1 2" key="1">
    <citation type="journal article" date="2024" name="Plant Biotechnol. J.">
        <title>Genome and CRISPR/Cas9 system of a widespread forest tree (Populus alba) in the world.</title>
        <authorList>
            <person name="Liu Y.J."/>
            <person name="Jiang P.F."/>
            <person name="Han X.M."/>
            <person name="Li X.Y."/>
            <person name="Wang H.M."/>
            <person name="Wang Y.J."/>
            <person name="Wang X.X."/>
            <person name="Zeng Q.Y."/>
        </authorList>
    </citation>
    <scope>NUCLEOTIDE SEQUENCE [LARGE SCALE GENOMIC DNA]</scope>
    <source>
        <strain evidence="2">cv. PAL-ZL1</strain>
    </source>
</reference>
<evidence type="ECO:0000313" key="1">
    <source>
        <dbReference type="EMBL" id="KAL3580349.1"/>
    </source>
</evidence>
<accession>A0ACC4BP13</accession>
<sequence length="240" mass="26636">MFGASMPFCLIAPPTPTLFGVFAFHHRRSPFVTGVCTPSIRCLCNSSSFHLCMHWKGPRLLPLSRAQETSCCTTFSHSLCSELHLGTLLLLAPVVSLQYLVGSYGYSCTISVCPHAVSVLQISPYSLLMFDSSSSCHNIYPSQNRVPIFIPLLYFSSIIRVFINSPFKKSQPPNLTSLAKSPLHQILDHTEPNCSPCAVILLVFNSFITNCHIYKNSTVWMILQLSKFPGKIWRGHNGPA</sequence>
<evidence type="ECO:0000313" key="2">
    <source>
        <dbReference type="Proteomes" id="UP000309997"/>
    </source>
</evidence>
<organism evidence="1 2">
    <name type="scientific">Populus alba</name>
    <name type="common">White poplar</name>
    <dbReference type="NCBI Taxonomy" id="43335"/>
    <lineage>
        <taxon>Eukaryota</taxon>
        <taxon>Viridiplantae</taxon>
        <taxon>Streptophyta</taxon>
        <taxon>Embryophyta</taxon>
        <taxon>Tracheophyta</taxon>
        <taxon>Spermatophyta</taxon>
        <taxon>Magnoliopsida</taxon>
        <taxon>eudicotyledons</taxon>
        <taxon>Gunneridae</taxon>
        <taxon>Pentapetalae</taxon>
        <taxon>rosids</taxon>
        <taxon>fabids</taxon>
        <taxon>Malpighiales</taxon>
        <taxon>Salicaceae</taxon>
        <taxon>Saliceae</taxon>
        <taxon>Populus</taxon>
    </lineage>
</organism>
<proteinExistence type="predicted"/>
<name>A0ACC4BP13_POPAL</name>
<keyword evidence="2" id="KW-1185">Reference proteome</keyword>
<comment type="caution">
    <text evidence="1">The sequence shown here is derived from an EMBL/GenBank/DDBJ whole genome shotgun (WGS) entry which is preliminary data.</text>
</comment>
<dbReference type="Proteomes" id="UP000309997">
    <property type="component" value="Unassembled WGS sequence"/>
</dbReference>
<gene>
    <name evidence="1" type="ORF">D5086_018184</name>
</gene>
<dbReference type="EMBL" id="RCHU02000009">
    <property type="protein sequence ID" value="KAL3580349.1"/>
    <property type="molecule type" value="Genomic_DNA"/>
</dbReference>
<protein>
    <submittedName>
        <fullName evidence="1">Uncharacterized protein</fullName>
    </submittedName>
</protein>